<dbReference type="EMBL" id="PGOL01002500">
    <property type="protein sequence ID" value="PKI47449.1"/>
    <property type="molecule type" value="Genomic_DNA"/>
</dbReference>
<name>A0A2I0ITX0_PUNGR</name>
<feature type="region of interest" description="Disordered" evidence="1">
    <location>
        <begin position="32"/>
        <end position="80"/>
    </location>
</feature>
<sequence length="176" mass="20048">MAILIHNHLYNSFSKLKSDFKMLLTNQKQHNSLGPLLDSPRHQHLHVTRKLEKDAEKKESLELQNQERIGPCDEPRQSKARSFIQRTVGDWQQVPESMENGKGQSERASERVMGERNMGDWFGDVAITANQGVRRRPHHTLRSPVPLENVGNLEGRVGSQFEIPVVSEAKGIGRRP</sequence>
<dbReference type="AlphaFoldDB" id="A0A2I0ITX0"/>
<evidence type="ECO:0000256" key="1">
    <source>
        <dbReference type="SAM" id="MobiDB-lite"/>
    </source>
</evidence>
<feature type="region of interest" description="Disordered" evidence="1">
    <location>
        <begin position="89"/>
        <end position="108"/>
    </location>
</feature>
<protein>
    <submittedName>
        <fullName evidence="2">Uncharacterized protein</fullName>
    </submittedName>
</protein>
<keyword evidence="3" id="KW-1185">Reference proteome</keyword>
<evidence type="ECO:0000313" key="3">
    <source>
        <dbReference type="Proteomes" id="UP000233551"/>
    </source>
</evidence>
<reference evidence="2 3" key="1">
    <citation type="submission" date="2017-11" db="EMBL/GenBank/DDBJ databases">
        <title>De-novo sequencing of pomegranate (Punica granatum L.) genome.</title>
        <authorList>
            <person name="Akparov Z."/>
            <person name="Amiraslanov A."/>
            <person name="Hajiyeva S."/>
            <person name="Abbasov M."/>
            <person name="Kaur K."/>
            <person name="Hamwieh A."/>
            <person name="Solovyev V."/>
            <person name="Salamov A."/>
            <person name="Braich B."/>
            <person name="Kosarev P."/>
            <person name="Mahmoud A."/>
            <person name="Hajiyev E."/>
            <person name="Babayeva S."/>
            <person name="Izzatullayeva V."/>
            <person name="Mammadov A."/>
            <person name="Mammadov A."/>
            <person name="Sharifova S."/>
            <person name="Ojaghi J."/>
            <person name="Eynullazada K."/>
            <person name="Bayramov B."/>
            <person name="Abdulazimova A."/>
            <person name="Shahmuradov I."/>
        </authorList>
    </citation>
    <scope>NUCLEOTIDE SEQUENCE [LARGE SCALE GENOMIC DNA]</scope>
    <source>
        <strain evidence="3">cv. AG2017</strain>
        <tissue evidence="2">Leaf</tissue>
    </source>
</reference>
<feature type="compositionally biased region" description="Basic and acidic residues" evidence="1">
    <location>
        <begin position="49"/>
        <end position="61"/>
    </location>
</feature>
<dbReference type="Proteomes" id="UP000233551">
    <property type="component" value="Unassembled WGS sequence"/>
</dbReference>
<comment type="caution">
    <text evidence="2">The sequence shown here is derived from an EMBL/GenBank/DDBJ whole genome shotgun (WGS) entry which is preliminary data.</text>
</comment>
<organism evidence="2 3">
    <name type="scientific">Punica granatum</name>
    <name type="common">Pomegranate</name>
    <dbReference type="NCBI Taxonomy" id="22663"/>
    <lineage>
        <taxon>Eukaryota</taxon>
        <taxon>Viridiplantae</taxon>
        <taxon>Streptophyta</taxon>
        <taxon>Embryophyta</taxon>
        <taxon>Tracheophyta</taxon>
        <taxon>Spermatophyta</taxon>
        <taxon>Magnoliopsida</taxon>
        <taxon>eudicotyledons</taxon>
        <taxon>Gunneridae</taxon>
        <taxon>Pentapetalae</taxon>
        <taxon>rosids</taxon>
        <taxon>malvids</taxon>
        <taxon>Myrtales</taxon>
        <taxon>Lythraceae</taxon>
        <taxon>Punica</taxon>
    </lineage>
</organism>
<accession>A0A2I0ITX0</accession>
<evidence type="ECO:0000313" key="2">
    <source>
        <dbReference type="EMBL" id="PKI47449.1"/>
    </source>
</evidence>
<proteinExistence type="predicted"/>
<gene>
    <name evidence="2" type="ORF">CRG98_032158</name>
</gene>